<reference evidence="4" key="1">
    <citation type="journal article" date="2019" name="Int. J. Syst. Evol. Microbiol.">
        <title>The Global Catalogue of Microorganisms (GCM) 10K type strain sequencing project: providing services to taxonomists for standard genome sequencing and annotation.</title>
        <authorList>
            <consortium name="The Broad Institute Genomics Platform"/>
            <consortium name="The Broad Institute Genome Sequencing Center for Infectious Disease"/>
            <person name="Wu L."/>
            <person name="Ma J."/>
        </authorList>
    </citation>
    <scope>NUCLEOTIDE SEQUENCE [LARGE SCALE GENOMIC DNA]</scope>
    <source>
        <strain evidence="4">NBRC 108730</strain>
    </source>
</reference>
<dbReference type="SUPFAM" id="SSF88659">
    <property type="entry name" value="Sigma3 and sigma4 domains of RNA polymerase sigma factors"/>
    <property type="match status" value="1"/>
</dbReference>
<dbReference type="InterPro" id="IPR013324">
    <property type="entry name" value="RNA_pol_sigma_r3/r4-like"/>
</dbReference>
<keyword evidence="4" id="KW-1185">Reference proteome</keyword>
<dbReference type="EMBL" id="BSUZ01000001">
    <property type="protein sequence ID" value="GMA86670.1"/>
    <property type="molecule type" value="Genomic_DNA"/>
</dbReference>
<dbReference type="InterPro" id="IPR007630">
    <property type="entry name" value="RNA_pol_sigma70_r4"/>
</dbReference>
<comment type="caution">
    <text evidence="3">The sequence shown here is derived from an EMBL/GenBank/DDBJ whole genome shotgun (WGS) entry which is preliminary data.</text>
</comment>
<name>A0ABQ6JER9_9ACTN</name>
<evidence type="ECO:0000313" key="4">
    <source>
        <dbReference type="Proteomes" id="UP001157017"/>
    </source>
</evidence>
<protein>
    <recommendedName>
        <fullName evidence="2">RNA polymerase sigma-70 region 4 domain-containing protein</fullName>
    </recommendedName>
</protein>
<feature type="region of interest" description="Disordered" evidence="1">
    <location>
        <begin position="150"/>
        <end position="202"/>
    </location>
</feature>
<evidence type="ECO:0000256" key="1">
    <source>
        <dbReference type="SAM" id="MobiDB-lite"/>
    </source>
</evidence>
<dbReference type="Proteomes" id="UP001157017">
    <property type="component" value="Unassembled WGS sequence"/>
</dbReference>
<proteinExistence type="predicted"/>
<dbReference type="Gene3D" id="1.10.10.10">
    <property type="entry name" value="Winged helix-like DNA-binding domain superfamily/Winged helix DNA-binding domain"/>
    <property type="match status" value="1"/>
</dbReference>
<feature type="domain" description="RNA polymerase sigma-70 region 4" evidence="2">
    <location>
        <begin position="48"/>
        <end position="93"/>
    </location>
</feature>
<feature type="region of interest" description="Disordered" evidence="1">
    <location>
        <begin position="108"/>
        <end position="132"/>
    </location>
</feature>
<gene>
    <name evidence="3" type="ORF">GCM10025868_19200</name>
</gene>
<sequence length="202" mass="22395">MVRNRLIDRSRTRAFRLELVQPDMSTVGATAGGHSVLERVVVTDLVRRLSDKDRQVLIEVYLRDRSVEQTAEVLGLPSGTVRSRCFYALRRLRSMLDDEPEPAARRLATARHGTQQRQGRQGRVVARGEDVEPAGCADRAAVPGYRAAGADGAHQVAGRPVQSARGRRVGARVPRGDQQQARRPGRGRRPRGAARRDRAPRL</sequence>
<evidence type="ECO:0000313" key="3">
    <source>
        <dbReference type="EMBL" id="GMA86670.1"/>
    </source>
</evidence>
<dbReference type="CDD" id="cd06171">
    <property type="entry name" value="Sigma70_r4"/>
    <property type="match status" value="1"/>
</dbReference>
<dbReference type="InterPro" id="IPR036388">
    <property type="entry name" value="WH-like_DNA-bd_sf"/>
</dbReference>
<dbReference type="Pfam" id="PF04545">
    <property type="entry name" value="Sigma70_r4"/>
    <property type="match status" value="1"/>
</dbReference>
<feature type="compositionally biased region" description="Basic residues" evidence="1">
    <location>
        <begin position="183"/>
        <end position="193"/>
    </location>
</feature>
<feature type="compositionally biased region" description="Low complexity" evidence="1">
    <location>
        <begin position="110"/>
        <end position="125"/>
    </location>
</feature>
<accession>A0ABQ6JER9</accession>
<feature type="compositionally biased region" description="Low complexity" evidence="1">
    <location>
        <begin position="171"/>
        <end position="182"/>
    </location>
</feature>
<organism evidence="3 4">
    <name type="scientific">Angustibacter aerolatus</name>
    <dbReference type="NCBI Taxonomy" id="1162965"/>
    <lineage>
        <taxon>Bacteria</taxon>
        <taxon>Bacillati</taxon>
        <taxon>Actinomycetota</taxon>
        <taxon>Actinomycetes</taxon>
        <taxon>Kineosporiales</taxon>
        <taxon>Kineosporiaceae</taxon>
    </lineage>
</organism>
<evidence type="ECO:0000259" key="2">
    <source>
        <dbReference type="Pfam" id="PF04545"/>
    </source>
</evidence>